<protein>
    <submittedName>
        <fullName evidence="3">Fibrinogen</fullName>
    </submittedName>
</protein>
<dbReference type="PANTHER" id="PTHR19143:SF327">
    <property type="entry name" value="FI21813P1-RELATED"/>
    <property type="match status" value="1"/>
</dbReference>
<name>T1PAZ1_MUSDO</name>
<keyword evidence="1" id="KW-0175">Coiled coil</keyword>
<dbReference type="SUPFAM" id="SSF56496">
    <property type="entry name" value="Fibrinogen C-terminal domain-like"/>
    <property type="match status" value="1"/>
</dbReference>
<reference evidence="3" key="1">
    <citation type="submission" date="2012-08" db="EMBL/GenBank/DDBJ databases">
        <title>Transcriptome of adult Musca domestica launches a platform for comparative house fly gene expression and characterization of differential gene expression among resistant and susceptible house flies.</title>
        <authorList>
            <person name="Liu N."/>
            <person name="Zhang L."/>
            <person name="Li M."/>
            <person name="Reid W."/>
        </authorList>
    </citation>
    <scope>NUCLEOTIDE SEQUENCE</scope>
    <source>
        <strain evidence="3">ALHF</strain>
        <tissue evidence="3">Whole body</tissue>
    </source>
</reference>
<evidence type="ECO:0000313" key="4">
    <source>
        <dbReference type="EnsemblMetazoa" id="MDOA016804-PA"/>
    </source>
</evidence>
<dbReference type="InterPro" id="IPR002181">
    <property type="entry name" value="Fibrinogen_a/b/g_C_dom"/>
</dbReference>
<evidence type="ECO:0000313" key="3">
    <source>
        <dbReference type="EMBL" id="AFP60493.1"/>
    </source>
</evidence>
<dbReference type="Gene3D" id="3.90.215.10">
    <property type="entry name" value="Gamma Fibrinogen, chain A, domain 1"/>
    <property type="match status" value="1"/>
</dbReference>
<evidence type="ECO:0000259" key="2">
    <source>
        <dbReference type="PROSITE" id="PS51406"/>
    </source>
</evidence>
<dbReference type="VEuPathDB" id="VectorBase:MDOMA2_001308"/>
<dbReference type="eggNOG" id="KOG2579">
    <property type="taxonomic scope" value="Eukaryota"/>
</dbReference>
<dbReference type="PROSITE" id="PS51406">
    <property type="entry name" value="FIBRINOGEN_C_2"/>
    <property type="match status" value="1"/>
</dbReference>
<dbReference type="EnsemblMetazoa" id="MDOA016804-RA">
    <property type="protein sequence ID" value="MDOA016804-PA"/>
    <property type="gene ID" value="MDOA016804"/>
</dbReference>
<evidence type="ECO:0000256" key="1">
    <source>
        <dbReference type="SAM" id="Coils"/>
    </source>
</evidence>
<sequence length="251" mass="29441">MKEYLDPNDSQDNAFLWKNLFIKLNKVVEATEKLEQNFESINKRLDELTRRQNEQENRLNKILENANVGNKAPESQWTTIMRRKDGSVNFNRNWNEYKNGFGNPDADFFVGLEMLHRLTTEGKPQELLVVLVDFEDETRYARYDSFRIGSEAEKYAITQLGAYSGDAGDGMGWHRGKKFTTYDQDNNAGKLRDCPQNFKGGWWFHDPCYSGHLHGPYRKKEQSGTWGVSWDPWRKWNVSMKYAAMMIRPKM</sequence>
<reference evidence="4" key="2">
    <citation type="submission" date="2020-05" db="UniProtKB">
        <authorList>
            <consortium name="EnsemblMetazoa"/>
        </authorList>
    </citation>
    <scope>IDENTIFICATION</scope>
    <source>
        <strain evidence="4">Aabys</strain>
    </source>
</reference>
<dbReference type="GO" id="GO:0005615">
    <property type="term" value="C:extracellular space"/>
    <property type="evidence" value="ECO:0007669"/>
    <property type="project" value="TreeGrafter"/>
</dbReference>
<accession>T1PAZ1</accession>
<gene>
    <name evidence="4" type="primary">105262418</name>
</gene>
<dbReference type="EMBL" id="KA645864">
    <property type="protein sequence ID" value="AFP60493.1"/>
    <property type="molecule type" value="mRNA"/>
</dbReference>
<dbReference type="CDD" id="cd00087">
    <property type="entry name" value="FReD"/>
    <property type="match status" value="1"/>
</dbReference>
<proteinExistence type="evidence at transcript level"/>
<dbReference type="STRING" id="7370.T1PAZ1"/>
<dbReference type="AlphaFoldDB" id="T1PAZ1"/>
<organism evidence="3">
    <name type="scientific">Musca domestica</name>
    <name type="common">House fly</name>
    <dbReference type="NCBI Taxonomy" id="7370"/>
    <lineage>
        <taxon>Eukaryota</taxon>
        <taxon>Metazoa</taxon>
        <taxon>Ecdysozoa</taxon>
        <taxon>Arthropoda</taxon>
        <taxon>Hexapoda</taxon>
        <taxon>Insecta</taxon>
        <taxon>Pterygota</taxon>
        <taxon>Neoptera</taxon>
        <taxon>Endopterygota</taxon>
        <taxon>Diptera</taxon>
        <taxon>Brachycera</taxon>
        <taxon>Muscomorpha</taxon>
        <taxon>Muscoidea</taxon>
        <taxon>Muscidae</taxon>
        <taxon>Musca</taxon>
    </lineage>
</organism>
<dbReference type="SMART" id="SM00186">
    <property type="entry name" value="FBG"/>
    <property type="match status" value="1"/>
</dbReference>
<dbReference type="InterPro" id="IPR036056">
    <property type="entry name" value="Fibrinogen-like_C"/>
</dbReference>
<dbReference type="VEuPathDB" id="VectorBase:MDOA016804"/>
<dbReference type="InterPro" id="IPR014716">
    <property type="entry name" value="Fibrinogen_a/b/g_C_1"/>
</dbReference>
<dbReference type="Pfam" id="PF00147">
    <property type="entry name" value="Fibrinogen_C"/>
    <property type="match status" value="1"/>
</dbReference>
<feature type="domain" description="Fibrinogen C-terminal" evidence="2">
    <location>
        <begin position="29"/>
        <end position="251"/>
    </location>
</feature>
<dbReference type="PANTHER" id="PTHR19143">
    <property type="entry name" value="FIBRINOGEN/TENASCIN/ANGIOPOEITIN"/>
    <property type="match status" value="1"/>
</dbReference>
<dbReference type="InterPro" id="IPR050373">
    <property type="entry name" value="Fibrinogen_C-term_domain"/>
</dbReference>
<feature type="coiled-coil region" evidence="1">
    <location>
        <begin position="24"/>
        <end position="65"/>
    </location>
</feature>